<keyword evidence="2" id="KW-1185">Reference proteome</keyword>
<dbReference type="EMBL" id="JABBWK010000031">
    <property type="protein sequence ID" value="KAG1899672.1"/>
    <property type="molecule type" value="Genomic_DNA"/>
</dbReference>
<comment type="caution">
    <text evidence="1">The sequence shown here is derived from an EMBL/GenBank/DDBJ whole genome shotgun (WGS) entry which is preliminary data.</text>
</comment>
<dbReference type="Proteomes" id="UP001195769">
    <property type="component" value="Unassembled WGS sequence"/>
</dbReference>
<dbReference type="GeneID" id="64671353"/>
<dbReference type="AlphaFoldDB" id="A0AAD4E5E8"/>
<gene>
    <name evidence="1" type="ORF">F5891DRAFT_980910</name>
</gene>
<evidence type="ECO:0000313" key="2">
    <source>
        <dbReference type="Proteomes" id="UP001195769"/>
    </source>
</evidence>
<dbReference type="RefSeq" id="XP_041225248.1">
    <property type="nucleotide sequence ID" value="XM_041377055.1"/>
</dbReference>
<proteinExistence type="predicted"/>
<evidence type="ECO:0000313" key="1">
    <source>
        <dbReference type="EMBL" id="KAG1899672.1"/>
    </source>
</evidence>
<organism evidence="1 2">
    <name type="scientific">Suillus fuscotomentosus</name>
    <dbReference type="NCBI Taxonomy" id="1912939"/>
    <lineage>
        <taxon>Eukaryota</taxon>
        <taxon>Fungi</taxon>
        <taxon>Dikarya</taxon>
        <taxon>Basidiomycota</taxon>
        <taxon>Agaricomycotina</taxon>
        <taxon>Agaricomycetes</taxon>
        <taxon>Agaricomycetidae</taxon>
        <taxon>Boletales</taxon>
        <taxon>Suillineae</taxon>
        <taxon>Suillaceae</taxon>
        <taxon>Suillus</taxon>
    </lineage>
</organism>
<protein>
    <submittedName>
        <fullName evidence="1">Uncharacterized protein</fullName>
    </submittedName>
</protein>
<name>A0AAD4E5E8_9AGAM</name>
<accession>A0AAD4E5E8</accession>
<reference evidence="1" key="1">
    <citation type="journal article" date="2020" name="New Phytol.">
        <title>Comparative genomics reveals dynamic genome evolution in host specialist ectomycorrhizal fungi.</title>
        <authorList>
            <person name="Lofgren L.A."/>
            <person name="Nguyen N.H."/>
            <person name="Vilgalys R."/>
            <person name="Ruytinx J."/>
            <person name="Liao H.L."/>
            <person name="Branco S."/>
            <person name="Kuo A."/>
            <person name="LaButti K."/>
            <person name="Lipzen A."/>
            <person name="Andreopoulos W."/>
            <person name="Pangilinan J."/>
            <person name="Riley R."/>
            <person name="Hundley H."/>
            <person name="Na H."/>
            <person name="Barry K."/>
            <person name="Grigoriev I.V."/>
            <person name="Stajich J.E."/>
            <person name="Kennedy P.G."/>
        </authorList>
    </citation>
    <scope>NUCLEOTIDE SEQUENCE</scope>
    <source>
        <strain evidence="1">FC203</strain>
    </source>
</reference>
<sequence length="361" mass="39653">MHKRLMLATQNSFDSLDDDTNSDLQMTHHHNTILDALDELELMEVDNDPNADQTDTDDDESQELEILDSATGPVVPPKIPTPPPTVDISYMVSILSASEMKKAKSKREPVNTSIDLCTDEPWDTLKAQILVKISTAINPCMLHFDDYSLTYHISWVLPKPGLSLLTEADYNGMMKRVDGMAAKAPTVNINVIQTQPASNNNENQGEDESELAKKIVILILSSAISPVLQRRLDAQAKTVTEPASSTPVVNVTFSNEFASLFKSNHTALNTTTSGIGPAPISTSSLIPPLRKPGNDISIVAFCALYQLDDSIATKFASHSFKEARLLCYVTFSDLKEMEFKFGEIAALHDAVERWSIPTSMA</sequence>